<evidence type="ECO:0000313" key="3">
    <source>
        <dbReference type="EMBL" id="EEG78673.1"/>
    </source>
</evidence>
<evidence type="ECO:0000256" key="1">
    <source>
        <dbReference type="ARBA" id="ARBA00023002"/>
    </source>
</evidence>
<protein>
    <submittedName>
        <fullName evidence="3">2-oxoglutarate synthase</fullName>
        <ecNumber evidence="3">1.2.7.3</ecNumber>
    </submittedName>
</protein>
<organism evidence="3 4">
    <name type="scientific">Dethiobacter alkaliphilus AHT 1</name>
    <dbReference type="NCBI Taxonomy" id="555088"/>
    <lineage>
        <taxon>Bacteria</taxon>
        <taxon>Bacillati</taxon>
        <taxon>Bacillota</taxon>
        <taxon>Dethiobacteria</taxon>
        <taxon>Dethiobacterales</taxon>
        <taxon>Dethiobacteraceae</taxon>
        <taxon>Dethiobacter</taxon>
    </lineage>
</organism>
<name>C0GDF2_DETAL</name>
<dbReference type="OrthoDB" id="9789125at2"/>
<dbReference type="Pfam" id="PF01558">
    <property type="entry name" value="POR"/>
    <property type="match status" value="1"/>
</dbReference>
<comment type="caution">
    <text evidence="3">The sequence shown here is derived from an EMBL/GenBank/DDBJ whole genome shotgun (WGS) entry which is preliminary data.</text>
</comment>
<keyword evidence="1 3" id="KW-0560">Oxidoreductase</keyword>
<dbReference type="PANTHER" id="PTHR42730">
    <property type="entry name" value="2-OXOGLUTARATE SYNTHASE SUBUNIT KORC"/>
    <property type="match status" value="1"/>
</dbReference>
<dbReference type="RefSeq" id="WP_008514736.1">
    <property type="nucleotide sequence ID" value="NZ_ACJM01000002.1"/>
</dbReference>
<feature type="domain" description="Pyruvate/ketoisovalerate oxidoreductase catalytic" evidence="2">
    <location>
        <begin position="13"/>
        <end position="171"/>
    </location>
</feature>
<dbReference type="InterPro" id="IPR052554">
    <property type="entry name" value="2-oxoglutarate_synth_KorC"/>
</dbReference>
<reference evidence="3 4" key="1">
    <citation type="submission" date="2009-02" db="EMBL/GenBank/DDBJ databases">
        <title>Sequencing of the draft genome and assembly of Dethiobacter alkaliphilus AHT 1.</title>
        <authorList>
            <consortium name="US DOE Joint Genome Institute (JGI-PGF)"/>
            <person name="Lucas S."/>
            <person name="Copeland A."/>
            <person name="Lapidus A."/>
            <person name="Glavina del Rio T."/>
            <person name="Dalin E."/>
            <person name="Tice H."/>
            <person name="Bruce D."/>
            <person name="Goodwin L."/>
            <person name="Pitluck S."/>
            <person name="Larimer F."/>
            <person name="Land M.L."/>
            <person name="Hauser L."/>
            <person name="Muyzer G."/>
        </authorList>
    </citation>
    <scope>NUCLEOTIDE SEQUENCE [LARGE SCALE GENOMIC DNA]</scope>
    <source>
        <strain evidence="3 4">AHT 1</strain>
    </source>
</reference>
<dbReference type="SUPFAM" id="SSF53323">
    <property type="entry name" value="Pyruvate-ferredoxin oxidoreductase, PFOR, domain III"/>
    <property type="match status" value="1"/>
</dbReference>
<dbReference type="AlphaFoldDB" id="C0GDF2"/>
<dbReference type="GO" id="GO:0047553">
    <property type="term" value="F:2-oxoglutarate synthase activity"/>
    <property type="evidence" value="ECO:0007669"/>
    <property type="project" value="UniProtKB-EC"/>
</dbReference>
<evidence type="ECO:0000259" key="2">
    <source>
        <dbReference type="Pfam" id="PF01558"/>
    </source>
</evidence>
<dbReference type="PANTHER" id="PTHR42730:SF1">
    <property type="entry name" value="2-OXOGLUTARATE SYNTHASE SUBUNIT KORC"/>
    <property type="match status" value="1"/>
</dbReference>
<dbReference type="STRING" id="555088.DealDRAFT_0603"/>
<evidence type="ECO:0000313" key="4">
    <source>
        <dbReference type="Proteomes" id="UP000006443"/>
    </source>
</evidence>
<gene>
    <name evidence="3" type="ORF">DealDRAFT_0603</name>
</gene>
<proteinExistence type="predicted"/>
<dbReference type="EMBL" id="ACJM01000002">
    <property type="protein sequence ID" value="EEG78673.1"/>
    <property type="molecule type" value="Genomic_DNA"/>
</dbReference>
<dbReference type="Proteomes" id="UP000006443">
    <property type="component" value="Unassembled WGS sequence"/>
</dbReference>
<sequence length="179" mass="19295">MNNRREYRLCGTGGQGLILASIILAEAAAQNGMQVVQTQSYGPEARGGASKSEVIVAPDRIDHPKVIQPHTVLIMSSKAYAKYGADYHPQGTVILDSTFVTDAENKFAVKLPITRHARTELGTEIVANIVALGVINALSEEVPHNLLQEAVLNRAPKGTEVINTKALELGMRLAQTLTR</sequence>
<dbReference type="InterPro" id="IPR019752">
    <property type="entry name" value="Pyrv/ketoisovalerate_OxRed_cat"/>
</dbReference>
<accession>C0GDF2</accession>
<dbReference type="eggNOG" id="COG1014">
    <property type="taxonomic scope" value="Bacteria"/>
</dbReference>
<dbReference type="InterPro" id="IPR002869">
    <property type="entry name" value="Pyrv_flavodox_OxRed_cen"/>
</dbReference>
<dbReference type="EC" id="1.2.7.3" evidence="3"/>
<dbReference type="Gene3D" id="3.40.920.10">
    <property type="entry name" value="Pyruvate-ferredoxin oxidoreductase, PFOR, domain III"/>
    <property type="match status" value="1"/>
</dbReference>
<keyword evidence="4" id="KW-1185">Reference proteome</keyword>